<feature type="region of interest" description="Disordered" evidence="1">
    <location>
        <begin position="1160"/>
        <end position="1182"/>
    </location>
</feature>
<evidence type="ECO:0000256" key="2">
    <source>
        <dbReference type="SAM" id="Phobius"/>
    </source>
</evidence>
<keyword evidence="7" id="KW-1185">Reference proteome</keyword>
<feature type="chain" id="PRO_5027002917" description="LPXTG cell wall anchor domain-containing protein" evidence="3">
    <location>
        <begin position="37"/>
        <end position="1511"/>
    </location>
</feature>
<dbReference type="Gene3D" id="2.60.40.10">
    <property type="entry name" value="Immunoglobulins"/>
    <property type="match status" value="1"/>
</dbReference>
<keyword evidence="2" id="KW-1133">Transmembrane helix</keyword>
<dbReference type="Proteomes" id="UP000451354">
    <property type="component" value="Chromosome"/>
</dbReference>
<feature type="transmembrane region" description="Helical" evidence="2">
    <location>
        <begin position="1473"/>
        <end position="1493"/>
    </location>
</feature>
<feature type="domain" description="Htaa" evidence="4">
    <location>
        <begin position="1294"/>
        <end position="1450"/>
    </location>
</feature>
<keyword evidence="3" id="KW-0732">Signal</keyword>
<evidence type="ECO:0008006" key="8">
    <source>
        <dbReference type="Google" id="ProtNLM"/>
    </source>
</evidence>
<evidence type="ECO:0000313" key="6">
    <source>
        <dbReference type="EMBL" id="QJW37956.1"/>
    </source>
</evidence>
<reference evidence="7" key="1">
    <citation type="journal article" date="2022" name="Int. J. Syst. Evol. Microbiol.">
        <title>Cellulosimicrobium protaetiae sp. nov., isolated from the gut of the larva of Protaetia brevitarsis seulensis.</title>
        <authorList>
            <person name="Le Han H."/>
            <person name="Nguyen T.T.H."/>
            <person name="Li Z."/>
            <person name="Shin N.R."/>
            <person name="Kim S.G."/>
        </authorList>
    </citation>
    <scope>NUCLEOTIDE SEQUENCE [LARGE SCALE GENOMIC DNA]</scope>
    <source>
        <strain evidence="7">BI34</strain>
    </source>
</reference>
<dbReference type="Pfam" id="PF04213">
    <property type="entry name" value="HtaA"/>
    <property type="match status" value="3"/>
</dbReference>
<proteinExistence type="predicted"/>
<dbReference type="KEGG" id="cprt:FIC82_019070"/>
<feature type="compositionally biased region" description="Gly residues" evidence="1">
    <location>
        <begin position="1162"/>
        <end position="1177"/>
    </location>
</feature>
<feature type="domain" description="Bacterial Ig-like" evidence="5">
    <location>
        <begin position="210"/>
        <end position="291"/>
    </location>
</feature>
<name>A0A6M5UHC5_9MICO</name>
<feature type="domain" description="Htaa" evidence="4">
    <location>
        <begin position="44"/>
        <end position="150"/>
    </location>
</feature>
<dbReference type="GO" id="GO:0005975">
    <property type="term" value="P:carbohydrate metabolic process"/>
    <property type="evidence" value="ECO:0007669"/>
    <property type="project" value="UniProtKB-ARBA"/>
</dbReference>
<evidence type="ECO:0000256" key="3">
    <source>
        <dbReference type="SAM" id="SignalP"/>
    </source>
</evidence>
<sequence length="1511" mass="150190">MRTSPPRRVRRALASFLAASLAAGLTVAGVAAPAQAAPTDIQGGSATWNFKDSWTGYVGGAGTITPALVGGKSVYPSASGTVDAGTGVGTVRLGGSVNYSAHGGALDLTISDVRLAVTGETSGVLTADFTSSGAVSDDVVVAEVAVGRTRQGDTLVLTANGAFGPGVGAVDPQFAGYVGQPISTLTATLDVPAPVAPAVATTTTLGVAPSGTSQAGGTVTLTATVAPAAAGTVEFRDGGASLGTAPVSDGVARLETTALATGSHDLGAAFTPADPAAFVASASAAVAHTVTAVEPEPEPVADPKVTVSPSTPVDPAVENTFTVSGTGFVGAGARFGAYVLVGEKSIWDGSGPLVSTGWLAQGFVPAAQVRDGAFTTALTVAAGKLDPSKEYVVATSAAHGLSATDRSLDTFTPVAVQQPEPQEPVSAPFPQIADPGTTHGTVSWKVSDRVFSYYNDKQVTGGVTADGTFGLPVTAVAQADGGTDLTLSGAVRLTWKNTYAGNTPFYWLQLEDLTARVDEAGHGVLSAAVSWDNLTDAADSSAPTRVDVATFTVDPEALGAGRVLVTSSSQQYTDAFLAYLEPTGQRAHFVASGPNDANAEAKKTAPVTLAFGEDEVPAWEPAIDVYAADGSTPLGDTAVQVGDTIVVKGSGFDPAGNVGGRGMPIPANLPQGTYVVFGSFAEQWRPSEGAASSTRKVGSQTWALAASVLDQVPAQYQGAIRAAWTEIAEDGTFEARLVVKNPAALEGGRYGVYTYPASSVVNAAQELYVPVAYDVPASLTVTPASTTVEAGATVRLTVGGLVEGDQVKGVTFGGKAATYTRDGATVVLTVPADTAAGSVPVVVTSDLGVTGSTTLTVTLPAPGPTPTVTVSPSGAVDPAVENTFTVSGTGFVGDGARFGAYVLVGEKSIWDGSGPLVASGWLQLGWVMPQQVVDGAFTTTLTVPAGSFDPSKEYVVATSAAHGLSATDRSLDTFTPVAVQQPGPVDPEPTTPTTVGSLSWGVRGSFVDYIQGPIAKGGATASAGAAVSGKTFTFPQSTPWAAPVTGTSTGYRGSVQFSGHDGLLSLTVSDPRVRVDGPRAGTLLLDVTSSNLDGTTFAAKGVEFATLALPAPTTATDGAVTYADAAATLTAAGSTAFSGFYGAGEALAPVTFTVGALTSTPGGDGGTIGTPGDGSTGGTTDPAKATLSVSQAAPGDEVTISGVGFGAGETGIRTEIRSTPRTLATGVAANAGGAATSTVTIPTDVAPGEHTLLLIGANHTASAPITIVGTGTTGTGTGSGSAAEQCFAQGVNGATLSWGVSDRFRAYVTGPIAKGSVSTSGVGDNGSAFTWSGGKGSFNTDLGKGRASFGGSVSFSGHEGILDLRISNPRVVVNGSTGTLVVDVRSSDMEGNTSSSNGVAFASLDLSGKKATSGSTITWSGAPATLTAAGAKAFAGFYEAGTALSPVTFSFPIGGDVECDAYSGALASTGSDAGSLALLAGTLLLTGAALLVARPVARRRRAVRTQAVAAA</sequence>
<evidence type="ECO:0000259" key="5">
    <source>
        <dbReference type="Pfam" id="PF16640"/>
    </source>
</evidence>
<dbReference type="RefSeq" id="WP_168732118.1">
    <property type="nucleotide sequence ID" value="NZ_CP052757.1"/>
</dbReference>
<feature type="domain" description="Htaa" evidence="4">
    <location>
        <begin position="996"/>
        <end position="1153"/>
    </location>
</feature>
<keyword evidence="2" id="KW-0812">Transmembrane</keyword>
<dbReference type="Pfam" id="PF16640">
    <property type="entry name" value="Big_3_5"/>
    <property type="match status" value="1"/>
</dbReference>
<dbReference type="InterPro" id="IPR007331">
    <property type="entry name" value="Htaa"/>
</dbReference>
<evidence type="ECO:0000256" key="1">
    <source>
        <dbReference type="SAM" id="MobiDB-lite"/>
    </source>
</evidence>
<organism evidence="6 7">
    <name type="scientific">Cellulosimicrobium protaetiae</name>
    <dbReference type="NCBI Taxonomy" id="2587808"/>
    <lineage>
        <taxon>Bacteria</taxon>
        <taxon>Bacillati</taxon>
        <taxon>Actinomycetota</taxon>
        <taxon>Actinomycetes</taxon>
        <taxon>Micrococcales</taxon>
        <taxon>Promicromonosporaceae</taxon>
        <taxon>Cellulosimicrobium</taxon>
    </lineage>
</organism>
<accession>A0A6M5UHC5</accession>
<gene>
    <name evidence="6" type="ORF">FIC82_019070</name>
</gene>
<feature type="signal peptide" evidence="3">
    <location>
        <begin position="1"/>
        <end position="36"/>
    </location>
</feature>
<dbReference type="InterPro" id="IPR013783">
    <property type="entry name" value="Ig-like_fold"/>
</dbReference>
<dbReference type="InterPro" id="IPR006311">
    <property type="entry name" value="TAT_signal"/>
</dbReference>
<evidence type="ECO:0000259" key="4">
    <source>
        <dbReference type="Pfam" id="PF04213"/>
    </source>
</evidence>
<protein>
    <recommendedName>
        <fullName evidence="8">LPXTG cell wall anchor domain-containing protein</fullName>
    </recommendedName>
</protein>
<keyword evidence="2" id="KW-0472">Membrane</keyword>
<dbReference type="InterPro" id="IPR032109">
    <property type="entry name" value="Big_3_5"/>
</dbReference>
<evidence type="ECO:0000313" key="7">
    <source>
        <dbReference type="Proteomes" id="UP000451354"/>
    </source>
</evidence>
<dbReference type="PROSITE" id="PS51318">
    <property type="entry name" value="TAT"/>
    <property type="match status" value="1"/>
</dbReference>
<dbReference type="EMBL" id="CP052757">
    <property type="protein sequence ID" value="QJW37956.1"/>
    <property type="molecule type" value="Genomic_DNA"/>
</dbReference>